<evidence type="ECO:0000256" key="2">
    <source>
        <dbReference type="ARBA" id="ARBA00022723"/>
    </source>
</evidence>
<keyword evidence="1" id="KW-0813">Transport</keyword>
<dbReference type="Pfam" id="PF00127">
    <property type="entry name" value="Copper-bind"/>
    <property type="match status" value="1"/>
</dbReference>
<comment type="caution">
    <text evidence="9">The sequence shown here is derived from an EMBL/GenBank/DDBJ whole genome shotgun (WGS) entry which is preliminary data.</text>
</comment>
<evidence type="ECO:0000256" key="6">
    <source>
        <dbReference type="SAM" id="SignalP"/>
    </source>
</evidence>
<protein>
    <submittedName>
        <fullName evidence="9">Azurin</fullName>
    </submittedName>
</protein>
<evidence type="ECO:0000313" key="9">
    <source>
        <dbReference type="EMBL" id="RAJ92589.1"/>
    </source>
</evidence>
<dbReference type="InterPro" id="IPR046476">
    <property type="entry name" value="DUF6797"/>
</dbReference>
<feature type="chain" id="PRO_5016249554" evidence="6">
    <location>
        <begin position="17"/>
        <end position="361"/>
    </location>
</feature>
<dbReference type="Gene3D" id="2.60.40.420">
    <property type="entry name" value="Cupredoxins - blue copper proteins"/>
    <property type="match status" value="1"/>
</dbReference>
<dbReference type="GO" id="GO:0005507">
    <property type="term" value="F:copper ion binding"/>
    <property type="evidence" value="ECO:0007669"/>
    <property type="project" value="InterPro"/>
</dbReference>
<accession>A0A327WL63</accession>
<feature type="domain" description="DUF6797" evidence="8">
    <location>
        <begin position="211"/>
        <end position="294"/>
    </location>
</feature>
<reference evidence="9 10" key="1">
    <citation type="submission" date="2018-06" db="EMBL/GenBank/DDBJ databases">
        <title>Genomic Encyclopedia of Archaeal and Bacterial Type Strains, Phase II (KMG-II): from individual species to whole genera.</title>
        <authorList>
            <person name="Goeker M."/>
        </authorList>
    </citation>
    <scope>NUCLEOTIDE SEQUENCE [LARGE SCALE GENOMIC DNA]</scope>
    <source>
        <strain evidence="9 10">DSM 21851</strain>
    </source>
</reference>
<evidence type="ECO:0000256" key="5">
    <source>
        <dbReference type="SAM" id="MobiDB-lite"/>
    </source>
</evidence>
<dbReference type="GO" id="GO:0009055">
    <property type="term" value="F:electron transfer activity"/>
    <property type="evidence" value="ECO:0007669"/>
    <property type="project" value="InterPro"/>
</dbReference>
<sequence>MLALLLVFVIAGGARAAVDSTVTVALKAIHGLQFDVVRFRVKPGATVRITLDNTDDMAHNLVITQPGKREEVVNAALQLGEKGPAVNYIPKSAAILWAIPVVVPEETGTLSFTAPKETGVYPYVCTFPGHGFVMYGAMYVTDGVLPPLKEDKAVPETRRTAETTAQAGHAQHAPQRFHPYQPEPPFLYRIFMPDASPAAIAVSLPHDVSYCWDAGTCRLRYAWEGGFLDQTKLWPGKGDTEAKLVGTVFFRDKTAYPIQIGADKQTPAVDFKGYQLIDRYPEFHYTVDGVDVYERIQAKGDASGLVRTFKIPKAEKTILFITEPTDGMVYQSSGGRWEAGRLKLSPAEARQFTITMTKKAD</sequence>
<keyword evidence="3" id="KW-0249">Electron transport</keyword>
<evidence type="ECO:0000256" key="3">
    <source>
        <dbReference type="ARBA" id="ARBA00022982"/>
    </source>
</evidence>
<dbReference type="Pfam" id="PF20601">
    <property type="entry name" value="DUF6797"/>
    <property type="match status" value="1"/>
</dbReference>
<keyword evidence="10" id="KW-1185">Reference proteome</keyword>
<dbReference type="AlphaFoldDB" id="A0A327WL63"/>
<feature type="domain" description="Blue (type 1) copper" evidence="7">
    <location>
        <begin position="30"/>
        <end position="140"/>
    </location>
</feature>
<dbReference type="PROSITE" id="PS00196">
    <property type="entry name" value="COPPER_BLUE"/>
    <property type="match status" value="1"/>
</dbReference>
<evidence type="ECO:0000313" key="10">
    <source>
        <dbReference type="Proteomes" id="UP000248790"/>
    </source>
</evidence>
<gene>
    <name evidence="9" type="ORF">LX87_04919</name>
</gene>
<feature type="region of interest" description="Disordered" evidence="5">
    <location>
        <begin position="157"/>
        <end position="177"/>
    </location>
</feature>
<proteinExistence type="predicted"/>
<dbReference type="PANTHER" id="PTHR38439:SF2">
    <property type="entry name" value="OUTER MEMBRANE PROTEIN H.8"/>
    <property type="match status" value="1"/>
</dbReference>
<feature type="signal peptide" evidence="6">
    <location>
        <begin position="1"/>
        <end position="16"/>
    </location>
</feature>
<dbReference type="InterPro" id="IPR050845">
    <property type="entry name" value="Cu-binding_ET"/>
</dbReference>
<organism evidence="9 10">
    <name type="scientific">Larkinella arboricola</name>
    <dbReference type="NCBI Taxonomy" id="643671"/>
    <lineage>
        <taxon>Bacteria</taxon>
        <taxon>Pseudomonadati</taxon>
        <taxon>Bacteroidota</taxon>
        <taxon>Cytophagia</taxon>
        <taxon>Cytophagales</taxon>
        <taxon>Spirosomataceae</taxon>
        <taxon>Larkinella</taxon>
    </lineage>
</organism>
<evidence type="ECO:0000259" key="8">
    <source>
        <dbReference type="Pfam" id="PF20601"/>
    </source>
</evidence>
<dbReference type="Proteomes" id="UP000248790">
    <property type="component" value="Unassembled WGS sequence"/>
</dbReference>
<keyword evidence="2" id="KW-0479">Metal-binding</keyword>
<name>A0A327WL63_LARAB</name>
<dbReference type="SUPFAM" id="SSF49503">
    <property type="entry name" value="Cupredoxins"/>
    <property type="match status" value="1"/>
</dbReference>
<evidence type="ECO:0000259" key="7">
    <source>
        <dbReference type="Pfam" id="PF00127"/>
    </source>
</evidence>
<dbReference type="OrthoDB" id="9814063at2"/>
<dbReference type="CDD" id="cd04233">
    <property type="entry name" value="Auracyanin"/>
    <property type="match status" value="1"/>
</dbReference>
<evidence type="ECO:0000256" key="4">
    <source>
        <dbReference type="ARBA" id="ARBA00023008"/>
    </source>
</evidence>
<dbReference type="EMBL" id="QLMC01000007">
    <property type="protein sequence ID" value="RAJ92589.1"/>
    <property type="molecule type" value="Genomic_DNA"/>
</dbReference>
<dbReference type="InterPro" id="IPR000923">
    <property type="entry name" value="BlueCu_1"/>
</dbReference>
<evidence type="ECO:0000256" key="1">
    <source>
        <dbReference type="ARBA" id="ARBA00022448"/>
    </source>
</evidence>
<dbReference type="InterPro" id="IPR008972">
    <property type="entry name" value="Cupredoxin"/>
</dbReference>
<keyword evidence="4" id="KW-0186">Copper</keyword>
<keyword evidence="6" id="KW-0732">Signal</keyword>
<dbReference type="PANTHER" id="PTHR38439">
    <property type="entry name" value="AURACYANIN-B"/>
    <property type="match status" value="1"/>
</dbReference>
<dbReference type="InterPro" id="IPR028871">
    <property type="entry name" value="BlueCu_1_BS"/>
</dbReference>